<dbReference type="PANTHER" id="PTHR12480">
    <property type="entry name" value="ARGININE DEMETHYLASE AND LYSYL-HYDROXYLASE JMJD"/>
    <property type="match status" value="1"/>
</dbReference>
<evidence type="ECO:0000259" key="2">
    <source>
        <dbReference type="Pfam" id="PF13621"/>
    </source>
</evidence>
<accession>A0A7M5XA65</accession>
<organism evidence="3 4">
    <name type="scientific">Clytia hemisphaerica</name>
    <dbReference type="NCBI Taxonomy" id="252671"/>
    <lineage>
        <taxon>Eukaryota</taxon>
        <taxon>Metazoa</taxon>
        <taxon>Cnidaria</taxon>
        <taxon>Hydrozoa</taxon>
        <taxon>Hydroidolina</taxon>
        <taxon>Leptothecata</taxon>
        <taxon>Obeliida</taxon>
        <taxon>Clytiidae</taxon>
        <taxon>Clytia</taxon>
    </lineage>
</organism>
<feature type="transmembrane region" description="Helical" evidence="1">
    <location>
        <begin position="47"/>
        <end position="65"/>
    </location>
</feature>
<keyword evidence="1" id="KW-1133">Transmembrane helix</keyword>
<dbReference type="Pfam" id="PF13621">
    <property type="entry name" value="Cupin_8"/>
    <property type="match status" value="1"/>
</dbReference>
<feature type="domain" description="Cupin-like" evidence="2">
    <location>
        <begin position="129"/>
        <end position="291"/>
    </location>
</feature>
<protein>
    <recommendedName>
        <fullName evidence="2">Cupin-like domain-containing protein</fullName>
    </recommendedName>
</protein>
<dbReference type="OrthoDB" id="10063099at2759"/>
<dbReference type="EnsemblMetazoa" id="CLYHEMT020108.5">
    <property type="protein sequence ID" value="CLYHEMP020108.5"/>
    <property type="gene ID" value="CLYHEMG020108"/>
</dbReference>
<evidence type="ECO:0000313" key="3">
    <source>
        <dbReference type="EnsemblMetazoa" id="CLYHEMP020108.5"/>
    </source>
</evidence>
<dbReference type="AlphaFoldDB" id="A0A7M5XA65"/>
<dbReference type="InterPro" id="IPR050910">
    <property type="entry name" value="JMJD6_ArgDemeth/LysHydrox"/>
</dbReference>
<dbReference type="Gene3D" id="2.60.120.650">
    <property type="entry name" value="Cupin"/>
    <property type="match status" value="1"/>
</dbReference>
<reference evidence="3" key="1">
    <citation type="submission" date="2021-01" db="UniProtKB">
        <authorList>
            <consortium name="EnsemblMetazoa"/>
        </authorList>
    </citation>
    <scope>IDENTIFICATION</scope>
</reference>
<keyword evidence="4" id="KW-1185">Reference proteome</keyword>
<keyword evidence="1" id="KW-0472">Membrane</keyword>
<evidence type="ECO:0000256" key="1">
    <source>
        <dbReference type="SAM" id="Phobius"/>
    </source>
</evidence>
<dbReference type="GO" id="GO:0016706">
    <property type="term" value="F:2-oxoglutarate-dependent dioxygenase activity"/>
    <property type="evidence" value="ECO:0007669"/>
    <property type="project" value="TreeGrafter"/>
</dbReference>
<name>A0A7M5XA65_9CNID</name>
<dbReference type="SUPFAM" id="SSF51197">
    <property type="entry name" value="Clavaminate synthase-like"/>
    <property type="match status" value="1"/>
</dbReference>
<dbReference type="InterPro" id="IPR041667">
    <property type="entry name" value="Cupin_8"/>
</dbReference>
<sequence>MAARASRELNNLFLEAVQNGLKNDDMKKTVDQKNMMKMKHTAPPVNWYKYAGIVGLVGVLMVLQVPKEMKGQYFEYYRAKTEAFFNLESSCLVHGTDLTIEMARPPVDCSVCNGISEVPIAYNMTKEYFIKHHAYSGVPVLIKGGVKHWSALETFDYKYFKQVYDDDALREFDDKPCQFFAYKTNFRTLEDVFSMSKKRAALKKDQWYVGWSNCVDKVQTLLRKHYERPEFLPDDSESSSLDWIFMGGSGTGAMMHIDSVNRPSWQAMIKGKKTWYIEAPPECFNSCPTKRMNATMDQGDILVVDTNKWYHSTYIHPEGGLAITIGSEYD</sequence>
<keyword evidence="1" id="KW-0812">Transmembrane</keyword>
<dbReference type="Proteomes" id="UP000594262">
    <property type="component" value="Unplaced"/>
</dbReference>
<proteinExistence type="predicted"/>
<evidence type="ECO:0000313" key="4">
    <source>
        <dbReference type="Proteomes" id="UP000594262"/>
    </source>
</evidence>
<dbReference type="PANTHER" id="PTHR12480:SF19">
    <property type="entry name" value="CUPIN-LIKE DOMAIN-CONTAINING PROTEIN"/>
    <property type="match status" value="1"/>
</dbReference>